<dbReference type="RefSeq" id="WP_277832206.1">
    <property type="nucleotide sequence ID" value="NZ_JAAIVF010000002.1"/>
</dbReference>
<reference evidence="2" key="1">
    <citation type="submission" date="2022-08" db="EMBL/GenBank/DDBJ databases">
        <title>Genome analysis of Corynebacteriales strain.</title>
        <authorList>
            <person name="Lee S.D."/>
        </authorList>
    </citation>
    <scope>NUCLEOTIDE SEQUENCE</scope>
    <source>
        <strain evidence="2">D3-21</strain>
    </source>
</reference>
<dbReference type="EMBL" id="JANRHA010000003">
    <property type="protein sequence ID" value="MDG3014276.1"/>
    <property type="molecule type" value="Genomic_DNA"/>
</dbReference>
<keyword evidence="1" id="KW-0812">Transmembrane</keyword>
<proteinExistence type="predicted"/>
<evidence type="ECO:0000256" key="1">
    <source>
        <dbReference type="SAM" id="Phobius"/>
    </source>
</evidence>
<keyword evidence="1" id="KW-1133">Transmembrane helix</keyword>
<sequence>MSPAVAQSPAARLRGLAIGGLTTTLAVAAHGYGGGAVPSLSTLLLTVLACAAVGVAVAEVPALSRGRSALFGGLATGQLVGHLTLSTTMGTDAAHQACTVPGVSSLPALTMLGAHALATVVAMALIGIAERLYGPITSVIRAAFGACAPPAPRVATLTVPSSAPRRLVGARLSHSISRRGPPTVFA</sequence>
<dbReference type="AlphaFoldDB" id="A0A9X4LZ41"/>
<comment type="caution">
    <text evidence="2">The sequence shown here is derived from an EMBL/GenBank/DDBJ whole genome shotgun (WGS) entry which is preliminary data.</text>
</comment>
<accession>A0A9X4LZ41</accession>
<organism evidence="2 3">
    <name type="scientific">Speluncibacter jeojiensis</name>
    <dbReference type="NCBI Taxonomy" id="2710754"/>
    <lineage>
        <taxon>Bacteria</taxon>
        <taxon>Bacillati</taxon>
        <taxon>Actinomycetota</taxon>
        <taxon>Actinomycetes</taxon>
        <taxon>Mycobacteriales</taxon>
        <taxon>Speluncibacteraceae</taxon>
        <taxon>Speluncibacter</taxon>
    </lineage>
</organism>
<feature type="transmembrane region" description="Helical" evidence="1">
    <location>
        <begin position="12"/>
        <end position="33"/>
    </location>
</feature>
<evidence type="ECO:0000313" key="2">
    <source>
        <dbReference type="EMBL" id="MDG3014276.1"/>
    </source>
</evidence>
<gene>
    <name evidence="2" type="ORF">NVS88_06865</name>
</gene>
<protein>
    <submittedName>
        <fullName evidence="2">Uncharacterized protein</fullName>
    </submittedName>
</protein>
<feature type="transmembrane region" description="Helical" evidence="1">
    <location>
        <begin position="39"/>
        <end position="58"/>
    </location>
</feature>
<keyword evidence="1" id="KW-0472">Membrane</keyword>
<feature type="transmembrane region" description="Helical" evidence="1">
    <location>
        <begin position="70"/>
        <end position="89"/>
    </location>
</feature>
<dbReference type="Proteomes" id="UP001152755">
    <property type="component" value="Unassembled WGS sequence"/>
</dbReference>
<keyword evidence="3" id="KW-1185">Reference proteome</keyword>
<feature type="transmembrane region" description="Helical" evidence="1">
    <location>
        <begin position="109"/>
        <end position="129"/>
    </location>
</feature>
<evidence type="ECO:0000313" key="3">
    <source>
        <dbReference type="Proteomes" id="UP001152755"/>
    </source>
</evidence>
<name>A0A9X4LZ41_9ACTN</name>